<keyword evidence="2" id="KW-1185">Reference proteome</keyword>
<accession>A0AAV4NJ65</accession>
<protein>
    <submittedName>
        <fullName evidence="1">Uncharacterized protein</fullName>
    </submittedName>
</protein>
<evidence type="ECO:0000313" key="2">
    <source>
        <dbReference type="Proteomes" id="UP001054837"/>
    </source>
</evidence>
<gene>
    <name evidence="1" type="ORF">CDAR_71651</name>
</gene>
<proteinExistence type="predicted"/>
<evidence type="ECO:0000313" key="1">
    <source>
        <dbReference type="EMBL" id="GIX84379.1"/>
    </source>
</evidence>
<reference evidence="1 2" key="1">
    <citation type="submission" date="2021-06" db="EMBL/GenBank/DDBJ databases">
        <title>Caerostris darwini draft genome.</title>
        <authorList>
            <person name="Kono N."/>
            <person name="Arakawa K."/>
        </authorList>
    </citation>
    <scope>NUCLEOTIDE SEQUENCE [LARGE SCALE GENOMIC DNA]</scope>
</reference>
<name>A0AAV4NJ65_9ARAC</name>
<organism evidence="1 2">
    <name type="scientific">Caerostris darwini</name>
    <dbReference type="NCBI Taxonomy" id="1538125"/>
    <lineage>
        <taxon>Eukaryota</taxon>
        <taxon>Metazoa</taxon>
        <taxon>Ecdysozoa</taxon>
        <taxon>Arthropoda</taxon>
        <taxon>Chelicerata</taxon>
        <taxon>Arachnida</taxon>
        <taxon>Araneae</taxon>
        <taxon>Araneomorphae</taxon>
        <taxon>Entelegynae</taxon>
        <taxon>Araneoidea</taxon>
        <taxon>Araneidae</taxon>
        <taxon>Caerostris</taxon>
    </lineage>
</organism>
<dbReference type="Proteomes" id="UP001054837">
    <property type="component" value="Unassembled WGS sequence"/>
</dbReference>
<dbReference type="AlphaFoldDB" id="A0AAV4NJ65"/>
<sequence length="119" mass="13901">MVDSIWYANQEINNWFRCLHLNGERTPFVTNMAFEMMSSYIYMDRMMTSLESDYEYSRSFYFMKVIVGWNPSIKLHASGTLVQLNSQKLKKISASVGEVFEIPSKDHQESGSELLKRPL</sequence>
<comment type="caution">
    <text evidence="1">The sequence shown here is derived from an EMBL/GenBank/DDBJ whole genome shotgun (WGS) entry which is preliminary data.</text>
</comment>
<dbReference type="EMBL" id="BPLQ01001712">
    <property type="protein sequence ID" value="GIX84379.1"/>
    <property type="molecule type" value="Genomic_DNA"/>
</dbReference>